<gene>
    <name evidence="1" type="ORF">CHIRRI_LOCUS4868</name>
</gene>
<organism evidence="1 2">
    <name type="scientific">Chironomus riparius</name>
    <dbReference type="NCBI Taxonomy" id="315576"/>
    <lineage>
        <taxon>Eukaryota</taxon>
        <taxon>Metazoa</taxon>
        <taxon>Ecdysozoa</taxon>
        <taxon>Arthropoda</taxon>
        <taxon>Hexapoda</taxon>
        <taxon>Insecta</taxon>
        <taxon>Pterygota</taxon>
        <taxon>Neoptera</taxon>
        <taxon>Endopterygota</taxon>
        <taxon>Diptera</taxon>
        <taxon>Nematocera</taxon>
        <taxon>Chironomoidea</taxon>
        <taxon>Chironomidae</taxon>
        <taxon>Chironominae</taxon>
        <taxon>Chironomus</taxon>
    </lineage>
</organism>
<protein>
    <submittedName>
        <fullName evidence="1">Uncharacterized protein</fullName>
    </submittedName>
</protein>
<reference evidence="1" key="2">
    <citation type="submission" date="2022-10" db="EMBL/GenBank/DDBJ databases">
        <authorList>
            <consortium name="ENA_rothamsted_submissions"/>
            <consortium name="culmorum"/>
            <person name="King R."/>
        </authorList>
    </citation>
    <scope>NUCLEOTIDE SEQUENCE</scope>
</reference>
<name>A0A9N9RRA3_9DIPT</name>
<sequence>MEAGPSNLPDCDENGTEALVDMAKNVMKKIVEFNKDFTEFIEAQRMLAKKLFNNVTRYNILTSGPPLEFPIVPREELLEELIATIHDQSSKIYRSLTKIKDKYDTLPLMNNTLQQQSDQVDWNPTTNFEIKGTIKYKQPSEYLEAICDMLYQYDIVIACMLHYYYALNIHEKDSYENLMNSFSISRELSDFVNEFKINALLFKK</sequence>
<dbReference type="Proteomes" id="UP001153620">
    <property type="component" value="Chromosome 2"/>
</dbReference>
<dbReference type="AlphaFoldDB" id="A0A9N9RRA3"/>
<evidence type="ECO:0000313" key="1">
    <source>
        <dbReference type="EMBL" id="CAG9801950.1"/>
    </source>
</evidence>
<keyword evidence="2" id="KW-1185">Reference proteome</keyword>
<evidence type="ECO:0000313" key="2">
    <source>
        <dbReference type="Proteomes" id="UP001153620"/>
    </source>
</evidence>
<proteinExistence type="predicted"/>
<dbReference type="EMBL" id="OU895878">
    <property type="protein sequence ID" value="CAG9801950.1"/>
    <property type="molecule type" value="Genomic_DNA"/>
</dbReference>
<accession>A0A9N9RRA3</accession>
<dbReference type="OrthoDB" id="10479370at2759"/>
<reference evidence="1" key="1">
    <citation type="submission" date="2022-01" db="EMBL/GenBank/DDBJ databases">
        <authorList>
            <person name="King R."/>
        </authorList>
    </citation>
    <scope>NUCLEOTIDE SEQUENCE</scope>
</reference>